<gene>
    <name evidence="1" type="ORF">ACELLULO517_15750</name>
</gene>
<evidence type="ECO:0000313" key="1">
    <source>
        <dbReference type="EMBL" id="MCB8881702.1"/>
    </source>
</evidence>
<dbReference type="Proteomes" id="UP000721844">
    <property type="component" value="Unassembled WGS sequence"/>
</dbReference>
<comment type="caution">
    <text evidence="1">The sequence shown here is derived from an EMBL/GenBank/DDBJ whole genome shotgun (WGS) entry which is preliminary data.</text>
</comment>
<organism evidence="1 2">
    <name type="scientific">Acidisoma cellulosilyticum</name>
    <dbReference type="NCBI Taxonomy" id="2802395"/>
    <lineage>
        <taxon>Bacteria</taxon>
        <taxon>Pseudomonadati</taxon>
        <taxon>Pseudomonadota</taxon>
        <taxon>Alphaproteobacteria</taxon>
        <taxon>Acetobacterales</taxon>
        <taxon>Acidocellaceae</taxon>
        <taxon>Acidisoma</taxon>
    </lineage>
</organism>
<protein>
    <submittedName>
        <fullName evidence="1">Uncharacterized protein</fullName>
    </submittedName>
</protein>
<dbReference type="RefSeq" id="WP_227308367.1">
    <property type="nucleotide sequence ID" value="NZ_JAESVA010000005.1"/>
</dbReference>
<evidence type="ECO:0000313" key="2">
    <source>
        <dbReference type="Proteomes" id="UP000721844"/>
    </source>
</evidence>
<accession>A0A964E4T1</accession>
<sequence>MADISDVQDALVTQITKVVYPNGPSLPSALPGKQGVKIYPGWPNSAGLNNDIAAGILNCSVFALPSHSKLTTRYPRDWHPAGPAAPLALAVAQTKTQTTFTGTPAVNQIIGIRCAKAVYSYAVATTDTLETIATAIASLVPGASADGATVTVPAAPDFLVRLGQMRLIEREIRRQQQMVAVTLWCTSPDTRNKLGSLIDGALADVDWLPLPDGTYGWLKYASTANDDVPTKDALWKRTLQYLIEYPTMQTQVAPPLLFEIIDRTANNSTVSETVL</sequence>
<reference evidence="1 2" key="1">
    <citation type="journal article" date="2021" name="Microorganisms">
        <title>Acidisoma silvae sp. nov. and Acidisomacellulosilytica sp. nov., Two Acidophilic Bacteria Isolated from Decaying Wood, Hydrolyzing Cellulose and Producing Poly-3-hydroxybutyrate.</title>
        <authorList>
            <person name="Mieszkin S."/>
            <person name="Pouder E."/>
            <person name="Uroz S."/>
            <person name="Simon-Colin C."/>
            <person name="Alain K."/>
        </authorList>
    </citation>
    <scope>NUCLEOTIDE SEQUENCE [LARGE SCALE GENOMIC DNA]</scope>
    <source>
        <strain evidence="1 2">HW T5.17</strain>
    </source>
</reference>
<dbReference type="EMBL" id="JAESVA010000005">
    <property type="protein sequence ID" value="MCB8881702.1"/>
    <property type="molecule type" value="Genomic_DNA"/>
</dbReference>
<proteinExistence type="predicted"/>
<name>A0A964E4T1_9PROT</name>
<dbReference type="AlphaFoldDB" id="A0A964E4T1"/>
<keyword evidence="2" id="KW-1185">Reference proteome</keyword>